<evidence type="ECO:0000313" key="1">
    <source>
        <dbReference type="EMBL" id="KAJ0007136.1"/>
    </source>
</evidence>
<reference evidence="2" key="1">
    <citation type="journal article" date="2023" name="G3 (Bethesda)">
        <title>Genome assembly and association tests identify interacting loci associated with vigor, precocity, and sex in interspecific pistachio rootstocks.</title>
        <authorList>
            <person name="Palmer W."/>
            <person name="Jacygrad E."/>
            <person name="Sagayaradj S."/>
            <person name="Cavanaugh K."/>
            <person name="Han R."/>
            <person name="Bertier L."/>
            <person name="Beede B."/>
            <person name="Kafkas S."/>
            <person name="Golino D."/>
            <person name="Preece J."/>
            <person name="Michelmore R."/>
        </authorList>
    </citation>
    <scope>NUCLEOTIDE SEQUENCE [LARGE SCALE GENOMIC DNA]</scope>
</reference>
<comment type="caution">
    <text evidence="1">The sequence shown here is derived from an EMBL/GenBank/DDBJ whole genome shotgun (WGS) entry which is preliminary data.</text>
</comment>
<gene>
    <name evidence="1" type="ORF">Pint_30488</name>
</gene>
<accession>A0ACC0X0Y9</accession>
<evidence type="ECO:0000313" key="2">
    <source>
        <dbReference type="Proteomes" id="UP001163603"/>
    </source>
</evidence>
<organism evidence="1 2">
    <name type="scientific">Pistacia integerrima</name>
    <dbReference type="NCBI Taxonomy" id="434235"/>
    <lineage>
        <taxon>Eukaryota</taxon>
        <taxon>Viridiplantae</taxon>
        <taxon>Streptophyta</taxon>
        <taxon>Embryophyta</taxon>
        <taxon>Tracheophyta</taxon>
        <taxon>Spermatophyta</taxon>
        <taxon>Magnoliopsida</taxon>
        <taxon>eudicotyledons</taxon>
        <taxon>Gunneridae</taxon>
        <taxon>Pentapetalae</taxon>
        <taxon>rosids</taxon>
        <taxon>malvids</taxon>
        <taxon>Sapindales</taxon>
        <taxon>Anacardiaceae</taxon>
        <taxon>Pistacia</taxon>
    </lineage>
</organism>
<protein>
    <submittedName>
        <fullName evidence="1">Uncharacterized protein</fullName>
    </submittedName>
</protein>
<dbReference type="Proteomes" id="UP001163603">
    <property type="component" value="Chromosome 15"/>
</dbReference>
<name>A0ACC0X0Y9_9ROSI</name>
<keyword evidence="2" id="KW-1185">Reference proteome</keyword>
<proteinExistence type="predicted"/>
<dbReference type="EMBL" id="CM047750">
    <property type="protein sequence ID" value="KAJ0007136.1"/>
    <property type="molecule type" value="Genomic_DNA"/>
</dbReference>
<sequence length="107" mass="11494">MASSKTKLPERLLERNGLEERVVLEVGRLGEDRPGDARGFVVRVKDSGFNEDVVLTTKGVLTGHSSSPLPEDKLVHLVVSNLRSLRIPSIGSSSSPGSLKTTATWGN</sequence>